<dbReference type="InterPro" id="IPR009057">
    <property type="entry name" value="Homeodomain-like_sf"/>
</dbReference>
<evidence type="ECO:0000256" key="2">
    <source>
        <dbReference type="ARBA" id="ARBA00023125"/>
    </source>
</evidence>
<feature type="DNA-binding region" description="H-T-H motif" evidence="4">
    <location>
        <begin position="55"/>
        <end position="74"/>
    </location>
</feature>
<evidence type="ECO:0000256" key="3">
    <source>
        <dbReference type="ARBA" id="ARBA00023163"/>
    </source>
</evidence>
<dbReference type="InterPro" id="IPR050109">
    <property type="entry name" value="HTH-type_TetR-like_transc_reg"/>
</dbReference>
<dbReference type="Proteomes" id="UP000298781">
    <property type="component" value="Chromosome"/>
</dbReference>
<dbReference type="GO" id="GO:0003700">
    <property type="term" value="F:DNA-binding transcription factor activity"/>
    <property type="evidence" value="ECO:0007669"/>
    <property type="project" value="TreeGrafter"/>
</dbReference>
<keyword evidence="3" id="KW-0804">Transcription</keyword>
<dbReference type="RefSeq" id="WP_136963385.1">
    <property type="nucleotide sequence ID" value="NZ_CP039690.1"/>
</dbReference>
<dbReference type="EMBL" id="CP039690">
    <property type="protein sequence ID" value="QCI67964.1"/>
    <property type="molecule type" value="Genomic_DNA"/>
</dbReference>
<accession>A0A4D7B366</accession>
<sequence length="259" mass="28397">MAEEIAGRGDLIKALELMWGRAAPRRRGPKAKVEMRDLVAAAVHIADTEGITAVSTRRVAEAVGISPMSFYTHIPDKAVLLDLMLDAVAAPAEGHDRRSSFDPAQWRANIGFVAREFRTFLLRHPWVLQVSTHRPGVGPNTIRSYDHFLAAFDGLGLDEVEMDLSVTMIAHYVHGAVRDVARARMVKAETGMSDEEWWHTIAPFLETVDFSAYPTANRVGPVVGELYGLGDPEQAFAFGLERLLDGIGVLIARKNASPG</sequence>
<evidence type="ECO:0000313" key="6">
    <source>
        <dbReference type="EMBL" id="QCI67964.1"/>
    </source>
</evidence>
<evidence type="ECO:0000313" key="7">
    <source>
        <dbReference type="Proteomes" id="UP000298781"/>
    </source>
</evidence>
<dbReference type="SUPFAM" id="SSF46689">
    <property type="entry name" value="Homeodomain-like"/>
    <property type="match status" value="1"/>
</dbReference>
<dbReference type="Gene3D" id="1.10.10.60">
    <property type="entry name" value="Homeodomain-like"/>
    <property type="match status" value="1"/>
</dbReference>
<dbReference type="GO" id="GO:0000976">
    <property type="term" value="F:transcription cis-regulatory region binding"/>
    <property type="evidence" value="ECO:0007669"/>
    <property type="project" value="TreeGrafter"/>
</dbReference>
<dbReference type="KEGG" id="pstg:E8M01_29295"/>
<dbReference type="PROSITE" id="PS50977">
    <property type="entry name" value="HTH_TETR_2"/>
    <property type="match status" value="1"/>
</dbReference>
<organism evidence="6 7">
    <name type="scientific">Phreatobacter stygius</name>
    <dbReference type="NCBI Taxonomy" id="1940610"/>
    <lineage>
        <taxon>Bacteria</taxon>
        <taxon>Pseudomonadati</taxon>
        <taxon>Pseudomonadota</taxon>
        <taxon>Alphaproteobacteria</taxon>
        <taxon>Hyphomicrobiales</taxon>
        <taxon>Phreatobacteraceae</taxon>
        <taxon>Phreatobacter</taxon>
    </lineage>
</organism>
<evidence type="ECO:0000256" key="1">
    <source>
        <dbReference type="ARBA" id="ARBA00023015"/>
    </source>
</evidence>
<keyword evidence="7" id="KW-1185">Reference proteome</keyword>
<dbReference type="GO" id="GO:0045892">
    <property type="term" value="P:negative regulation of DNA-templated transcription"/>
    <property type="evidence" value="ECO:0007669"/>
    <property type="project" value="InterPro"/>
</dbReference>
<dbReference type="InterPro" id="IPR001647">
    <property type="entry name" value="HTH_TetR"/>
</dbReference>
<name>A0A4D7B366_9HYPH</name>
<proteinExistence type="predicted"/>
<dbReference type="AlphaFoldDB" id="A0A4D7B366"/>
<gene>
    <name evidence="6" type="ORF">E8M01_29295</name>
</gene>
<dbReference type="Pfam" id="PF02909">
    <property type="entry name" value="TetR_C_1"/>
    <property type="match status" value="1"/>
</dbReference>
<dbReference type="PANTHER" id="PTHR30055:SF151">
    <property type="entry name" value="TRANSCRIPTIONAL REGULATORY PROTEIN"/>
    <property type="match status" value="1"/>
</dbReference>
<protein>
    <submittedName>
        <fullName evidence="6">TetR/AcrR family transcriptional regulator</fullName>
    </submittedName>
</protein>
<feature type="domain" description="HTH tetR-type" evidence="5">
    <location>
        <begin position="32"/>
        <end position="92"/>
    </location>
</feature>
<dbReference type="PANTHER" id="PTHR30055">
    <property type="entry name" value="HTH-TYPE TRANSCRIPTIONAL REGULATOR RUTR"/>
    <property type="match status" value="1"/>
</dbReference>
<evidence type="ECO:0000259" key="5">
    <source>
        <dbReference type="PROSITE" id="PS50977"/>
    </source>
</evidence>
<dbReference type="InterPro" id="IPR004111">
    <property type="entry name" value="Repressor_TetR_C"/>
</dbReference>
<keyword evidence="1" id="KW-0805">Transcription regulation</keyword>
<keyword evidence="2 4" id="KW-0238">DNA-binding</keyword>
<dbReference type="SUPFAM" id="SSF48498">
    <property type="entry name" value="Tetracyclin repressor-like, C-terminal domain"/>
    <property type="match status" value="1"/>
</dbReference>
<reference evidence="6 7" key="1">
    <citation type="submission" date="2019-04" db="EMBL/GenBank/DDBJ databases">
        <title>Phreatobacter aquaticus sp. nov.</title>
        <authorList>
            <person name="Choi A."/>
        </authorList>
    </citation>
    <scope>NUCLEOTIDE SEQUENCE [LARGE SCALE GENOMIC DNA]</scope>
    <source>
        <strain evidence="6 7">KCTC 52518</strain>
    </source>
</reference>
<dbReference type="InterPro" id="IPR036271">
    <property type="entry name" value="Tet_transcr_reg_TetR-rel_C_sf"/>
</dbReference>
<evidence type="ECO:0000256" key="4">
    <source>
        <dbReference type="PROSITE-ProRule" id="PRU00335"/>
    </source>
</evidence>
<dbReference type="Gene3D" id="1.10.357.10">
    <property type="entry name" value="Tetracycline Repressor, domain 2"/>
    <property type="match status" value="1"/>
</dbReference>
<dbReference type="Pfam" id="PF00440">
    <property type="entry name" value="TetR_N"/>
    <property type="match status" value="1"/>
</dbReference>
<dbReference type="OrthoDB" id="329481at2"/>